<protein>
    <submittedName>
        <fullName evidence="1">Alkanesulfonate monooxygenase</fullName>
    </submittedName>
</protein>
<evidence type="ECO:0000313" key="1">
    <source>
        <dbReference type="EMBL" id="NFF70264.1"/>
    </source>
</evidence>
<keyword evidence="1" id="KW-0503">Monooxygenase</keyword>
<gene>
    <name evidence="1" type="ORF">FCV11_03935</name>
    <name evidence="2" type="ORF">FDF67_03245</name>
</gene>
<dbReference type="GO" id="GO:0004497">
    <property type="term" value="F:monooxygenase activity"/>
    <property type="evidence" value="ECO:0007669"/>
    <property type="project" value="UniProtKB-KW"/>
</dbReference>
<evidence type="ECO:0000313" key="2">
    <source>
        <dbReference type="EMBL" id="NFU59227.1"/>
    </source>
</evidence>
<comment type="caution">
    <text evidence="1">The sequence shown here is derived from an EMBL/GenBank/DDBJ whole genome shotgun (WGS) entry which is preliminary data.</text>
</comment>
<evidence type="ECO:0000313" key="3">
    <source>
        <dbReference type="Proteomes" id="UP000481363"/>
    </source>
</evidence>
<accession>A0A9Q4TFH9</accession>
<dbReference type="EMBL" id="SWNT01000003">
    <property type="protein sequence ID" value="NFF70264.1"/>
    <property type="molecule type" value="Genomic_DNA"/>
</dbReference>
<name>A0A9Q4TFH9_CLOBO</name>
<dbReference type="AlphaFoldDB" id="A0A9Q4TFH9"/>
<dbReference type="EMBL" id="SXDK01000002">
    <property type="protein sequence ID" value="NFU59227.1"/>
    <property type="molecule type" value="Genomic_DNA"/>
</dbReference>
<dbReference type="Proteomes" id="UP000481363">
    <property type="component" value="Unassembled WGS sequence"/>
</dbReference>
<organism evidence="1 3">
    <name type="scientific">Clostridium botulinum</name>
    <dbReference type="NCBI Taxonomy" id="1491"/>
    <lineage>
        <taxon>Bacteria</taxon>
        <taxon>Bacillati</taxon>
        <taxon>Bacillota</taxon>
        <taxon>Clostridia</taxon>
        <taxon>Eubacteriales</taxon>
        <taxon>Clostridiaceae</taxon>
        <taxon>Clostridium</taxon>
    </lineage>
</organism>
<keyword evidence="1" id="KW-0560">Oxidoreductase</keyword>
<reference evidence="1 3" key="1">
    <citation type="submission" date="2019-04" db="EMBL/GenBank/DDBJ databases">
        <title>Genome sequencing of Clostridium botulinum Groups I-IV and Clostridium butyricum.</title>
        <authorList>
            <person name="Brunt J."/>
            <person name="Van Vliet A.H.M."/>
            <person name="Stringer S.C."/>
            <person name="Carter A.T."/>
            <person name="Peck M.W."/>
        </authorList>
    </citation>
    <scope>NUCLEOTIDE SEQUENCE [LARGE SCALE GENOMIC DNA]</scope>
    <source>
        <strain evidence="2">7221C</strain>
        <strain evidence="1 3">IFR 18/049</strain>
    </source>
</reference>
<proteinExistence type="predicted"/>
<dbReference type="Proteomes" id="UP000785180">
    <property type="component" value="Unassembled WGS sequence"/>
</dbReference>
<sequence length="57" mass="6011">MDAFILIITPPVNSVVLPTFITNSPTRGSVTPLGIPIIAILDDTFDLSKTLAIAQST</sequence>